<keyword evidence="1" id="KW-0238">DNA-binding</keyword>
<organism evidence="1 2">
    <name type="scientific">Microbacterium halimionae</name>
    <dbReference type="NCBI Taxonomy" id="1526413"/>
    <lineage>
        <taxon>Bacteria</taxon>
        <taxon>Bacillati</taxon>
        <taxon>Actinomycetota</taxon>
        <taxon>Actinomycetes</taxon>
        <taxon>Micrococcales</taxon>
        <taxon>Microbacteriaceae</taxon>
        <taxon>Microbacterium</taxon>
    </lineage>
</organism>
<dbReference type="RefSeq" id="WP_167049790.1">
    <property type="nucleotide sequence ID" value="NZ_JAAOZB010000002.1"/>
</dbReference>
<name>A0A7W3PLP8_9MICO</name>
<protein>
    <submittedName>
        <fullName evidence="1">Putative DNA-binding transcriptional regulator YafY</fullName>
    </submittedName>
</protein>
<evidence type="ECO:0000313" key="2">
    <source>
        <dbReference type="Proteomes" id="UP000526083"/>
    </source>
</evidence>
<gene>
    <name evidence="1" type="ORF">FHX48_001250</name>
</gene>
<sequence>MDADPTNDGLERAARIQRRLNDQLNICVSQRQVYRYLAAYRAAGVAGLADSRKTRTIREVKTDPRVSDLIEAELESQQATSTGTMSRTIARVQWEASQRDIPLPAAHDVSIARATGSKAWDFWCSNYRSVNGRET</sequence>
<dbReference type="Proteomes" id="UP000526083">
    <property type="component" value="Unassembled WGS sequence"/>
</dbReference>
<dbReference type="GO" id="GO:0003677">
    <property type="term" value="F:DNA binding"/>
    <property type="evidence" value="ECO:0007669"/>
    <property type="project" value="UniProtKB-KW"/>
</dbReference>
<keyword evidence="2" id="KW-1185">Reference proteome</keyword>
<dbReference type="AlphaFoldDB" id="A0A7W3PLP8"/>
<dbReference type="EMBL" id="JACGWY010000002">
    <property type="protein sequence ID" value="MBA8816177.1"/>
    <property type="molecule type" value="Genomic_DNA"/>
</dbReference>
<comment type="caution">
    <text evidence="1">The sequence shown here is derived from an EMBL/GenBank/DDBJ whole genome shotgun (WGS) entry which is preliminary data.</text>
</comment>
<accession>A0A7W3PLP8</accession>
<proteinExistence type="predicted"/>
<reference evidence="1 2" key="1">
    <citation type="submission" date="2020-07" db="EMBL/GenBank/DDBJ databases">
        <title>Sequencing the genomes of 1000 actinobacteria strains.</title>
        <authorList>
            <person name="Klenk H.-P."/>
        </authorList>
    </citation>
    <scope>NUCLEOTIDE SEQUENCE [LARGE SCALE GENOMIC DNA]</scope>
    <source>
        <strain evidence="1 2">DSM 27576</strain>
    </source>
</reference>
<evidence type="ECO:0000313" key="1">
    <source>
        <dbReference type="EMBL" id="MBA8816177.1"/>
    </source>
</evidence>